<dbReference type="PROSITE" id="PS50011">
    <property type="entry name" value="PROTEIN_KINASE_DOM"/>
    <property type="match status" value="1"/>
</dbReference>
<organism evidence="2 3">
    <name type="scientific">[Emmonsia] crescens</name>
    <dbReference type="NCBI Taxonomy" id="73230"/>
    <lineage>
        <taxon>Eukaryota</taxon>
        <taxon>Fungi</taxon>
        <taxon>Dikarya</taxon>
        <taxon>Ascomycota</taxon>
        <taxon>Pezizomycotina</taxon>
        <taxon>Eurotiomycetes</taxon>
        <taxon>Eurotiomycetidae</taxon>
        <taxon>Onygenales</taxon>
        <taxon>Ajellomycetaceae</taxon>
        <taxon>Emergomyces</taxon>
    </lineage>
</organism>
<dbReference type="InterPro" id="IPR000719">
    <property type="entry name" value="Prot_kinase_dom"/>
</dbReference>
<dbReference type="GO" id="GO:0004672">
    <property type="term" value="F:protein kinase activity"/>
    <property type="evidence" value="ECO:0007669"/>
    <property type="project" value="InterPro"/>
</dbReference>
<sequence length="158" mass="17852">MSCLLQIRQLLKGQKGAQNKQTVIIKSVQHFHLENKQDVLKHFQIQSPFFHSLLDEIINPADPPAIVLKHLDNHLLNASASRELAIIEIKYIAKSILEGLKLLHSEGFVHIDNVHVHVLDNYRPGDIHFTDVQLADMRSTIPADSAYAKEGDMIRAPI</sequence>
<gene>
    <name evidence="2" type="ORF">EMCG_09310</name>
</gene>
<protein>
    <recommendedName>
        <fullName evidence="1">Protein kinase domain-containing protein</fullName>
    </recommendedName>
</protein>
<feature type="domain" description="Protein kinase" evidence="1">
    <location>
        <begin position="1"/>
        <end position="158"/>
    </location>
</feature>
<evidence type="ECO:0000259" key="1">
    <source>
        <dbReference type="PROSITE" id="PS50011"/>
    </source>
</evidence>
<dbReference type="EMBL" id="LCZI01000742">
    <property type="protein sequence ID" value="KKZ64790.1"/>
    <property type="molecule type" value="Genomic_DNA"/>
</dbReference>
<dbReference type="Gene3D" id="3.30.200.20">
    <property type="entry name" value="Phosphorylase Kinase, domain 1"/>
    <property type="match status" value="1"/>
</dbReference>
<comment type="caution">
    <text evidence="2">The sequence shown here is derived from an EMBL/GenBank/DDBJ whole genome shotgun (WGS) entry which is preliminary data.</text>
</comment>
<dbReference type="GO" id="GO:0005524">
    <property type="term" value="F:ATP binding"/>
    <property type="evidence" value="ECO:0007669"/>
    <property type="project" value="InterPro"/>
</dbReference>
<name>A0A0G2I3J8_9EURO</name>
<dbReference type="OrthoDB" id="5979581at2759"/>
<dbReference type="Proteomes" id="UP000034164">
    <property type="component" value="Unassembled WGS sequence"/>
</dbReference>
<evidence type="ECO:0000313" key="2">
    <source>
        <dbReference type="EMBL" id="KKZ64790.1"/>
    </source>
</evidence>
<reference evidence="3" key="1">
    <citation type="journal article" date="2015" name="PLoS Genet.">
        <title>The dynamic genome and transcriptome of the human fungal pathogen Blastomyces and close relative Emmonsia.</title>
        <authorList>
            <person name="Munoz J.F."/>
            <person name="Gauthier G.M."/>
            <person name="Desjardins C.A."/>
            <person name="Gallo J.E."/>
            <person name="Holder J."/>
            <person name="Sullivan T.D."/>
            <person name="Marty A.J."/>
            <person name="Carmen J.C."/>
            <person name="Chen Z."/>
            <person name="Ding L."/>
            <person name="Gujja S."/>
            <person name="Magrini V."/>
            <person name="Misas E."/>
            <person name="Mitreva M."/>
            <person name="Priest M."/>
            <person name="Saif S."/>
            <person name="Whiston E.A."/>
            <person name="Young S."/>
            <person name="Zeng Q."/>
            <person name="Goldman W.E."/>
            <person name="Mardis E.R."/>
            <person name="Taylor J.W."/>
            <person name="McEwen J.G."/>
            <person name="Clay O.K."/>
            <person name="Klein B.S."/>
            <person name="Cuomo C.A."/>
        </authorList>
    </citation>
    <scope>NUCLEOTIDE SEQUENCE [LARGE SCALE GENOMIC DNA]</scope>
    <source>
        <strain evidence="3">UAMH 3008</strain>
    </source>
</reference>
<dbReference type="Gene3D" id="1.10.510.10">
    <property type="entry name" value="Transferase(Phosphotransferase) domain 1"/>
    <property type="match status" value="1"/>
</dbReference>
<proteinExistence type="predicted"/>
<dbReference type="SUPFAM" id="SSF56112">
    <property type="entry name" value="Protein kinase-like (PK-like)"/>
    <property type="match status" value="1"/>
</dbReference>
<accession>A0A0G2I3J8</accession>
<dbReference type="AlphaFoldDB" id="A0A0G2I3J8"/>
<evidence type="ECO:0000313" key="3">
    <source>
        <dbReference type="Proteomes" id="UP000034164"/>
    </source>
</evidence>
<dbReference type="VEuPathDB" id="FungiDB:EMCG_09310"/>
<dbReference type="InterPro" id="IPR011009">
    <property type="entry name" value="Kinase-like_dom_sf"/>
</dbReference>